<accession>A0ACC0TQD3</accession>
<evidence type="ECO:0000313" key="2">
    <source>
        <dbReference type="Proteomes" id="UP001207468"/>
    </source>
</evidence>
<keyword evidence="2" id="KW-1185">Reference proteome</keyword>
<sequence length="110" mass="12049">MIVVLAILAATRASPVAPPRLSLDQVQARASSCDDPRGCRSLWDIIWSCAVTILLCVWVSVHPNIPSPYDSWARVAVRRVGLMLAALFVPEAMIGWALKQRLAAAELAKW</sequence>
<dbReference type="EMBL" id="JAGFNK010001508">
    <property type="protein sequence ID" value="KAI9430896.1"/>
    <property type="molecule type" value="Genomic_DNA"/>
</dbReference>
<reference evidence="1" key="1">
    <citation type="submission" date="2021-03" db="EMBL/GenBank/DDBJ databases">
        <title>Evolutionary priming and transition to the ectomycorrhizal habit in an iconic lineage of mushroom-forming fungi: is preadaptation a requirement?</title>
        <authorList>
            <consortium name="DOE Joint Genome Institute"/>
            <person name="Looney B.P."/>
            <person name="Miyauchi S."/>
            <person name="Morin E."/>
            <person name="Drula E."/>
            <person name="Courty P.E."/>
            <person name="Chicoki N."/>
            <person name="Fauchery L."/>
            <person name="Kohler A."/>
            <person name="Kuo A."/>
            <person name="LaButti K."/>
            <person name="Pangilinan J."/>
            <person name="Lipzen A."/>
            <person name="Riley R."/>
            <person name="Andreopoulos W."/>
            <person name="He G."/>
            <person name="Johnson J."/>
            <person name="Barry K.W."/>
            <person name="Grigoriev I.V."/>
            <person name="Nagy L."/>
            <person name="Hibbett D."/>
            <person name="Henrissat B."/>
            <person name="Matheny P.B."/>
            <person name="Labbe J."/>
            <person name="Martin A.F."/>
        </authorList>
    </citation>
    <scope>NUCLEOTIDE SEQUENCE</scope>
    <source>
        <strain evidence="1">BPL698</strain>
    </source>
</reference>
<gene>
    <name evidence="1" type="ORF">F5148DRAFT_185542</name>
</gene>
<dbReference type="Proteomes" id="UP001207468">
    <property type="component" value="Unassembled WGS sequence"/>
</dbReference>
<organism evidence="1 2">
    <name type="scientific">Russula earlei</name>
    <dbReference type="NCBI Taxonomy" id="71964"/>
    <lineage>
        <taxon>Eukaryota</taxon>
        <taxon>Fungi</taxon>
        <taxon>Dikarya</taxon>
        <taxon>Basidiomycota</taxon>
        <taxon>Agaricomycotina</taxon>
        <taxon>Agaricomycetes</taxon>
        <taxon>Russulales</taxon>
        <taxon>Russulaceae</taxon>
        <taxon>Russula</taxon>
    </lineage>
</organism>
<name>A0ACC0TQD3_9AGAM</name>
<proteinExistence type="predicted"/>
<evidence type="ECO:0000313" key="1">
    <source>
        <dbReference type="EMBL" id="KAI9430896.1"/>
    </source>
</evidence>
<protein>
    <submittedName>
        <fullName evidence="1">Uncharacterized protein</fullName>
    </submittedName>
</protein>
<comment type="caution">
    <text evidence="1">The sequence shown here is derived from an EMBL/GenBank/DDBJ whole genome shotgun (WGS) entry which is preliminary data.</text>
</comment>